<evidence type="ECO:0000256" key="7">
    <source>
        <dbReference type="ARBA" id="ARBA00038475"/>
    </source>
</evidence>
<dbReference type="EMBL" id="JABFUD020000015">
    <property type="protein sequence ID" value="KAI5069148.1"/>
    <property type="molecule type" value="Genomic_DNA"/>
</dbReference>
<feature type="transmembrane region" description="Helical" evidence="9">
    <location>
        <begin position="94"/>
        <end position="114"/>
    </location>
</feature>
<feature type="transmembrane region" description="Helical" evidence="9">
    <location>
        <begin position="68"/>
        <end position="88"/>
    </location>
</feature>
<dbReference type="Proteomes" id="UP000886520">
    <property type="component" value="Chromosome 15"/>
</dbReference>
<keyword evidence="6 8" id="KW-0472">Membrane</keyword>
<comment type="caution">
    <text evidence="10">The sequence shown here is derived from an EMBL/GenBank/DDBJ whole genome shotgun (WGS) entry which is preliminary data.</text>
</comment>
<keyword evidence="3 8" id="KW-0812">Transmembrane</keyword>
<dbReference type="PIRSF" id="PIRSF023381">
    <property type="entry name" value="MannP-dilichol_defect-1p"/>
    <property type="match status" value="1"/>
</dbReference>
<accession>A0A9D4UJN2</accession>
<evidence type="ECO:0000313" key="11">
    <source>
        <dbReference type="Proteomes" id="UP000886520"/>
    </source>
</evidence>
<sequence length="231" mass="25044">MELELLGMNFTCFVASLRDFQLPSQTCLLPLFSQVLGYAIVAASSIVKVPQIYLIIKGRSVKGLSSTAFELEVVGYTLALAFCIYKKLPFSTYGELSFLLIQALIIVGLIYNLTPNLGVSSWVRAALYCAFAPTILSGGLNPSLLEALYACQHAIFFFSRVPQIVKNYQSKQTGQLSLLTSLMNLLGSSARLFTSIQAGAPISMVIGSSLGIITHGVLVLQIRSYGKLKSQ</sequence>
<keyword evidence="11" id="KW-1185">Reference proteome</keyword>
<protein>
    <recommendedName>
        <fullName evidence="8">Mannose-P-dolichol utilization defect 1 protein homolog</fullName>
    </recommendedName>
</protein>
<dbReference type="InterPro" id="IPR016817">
    <property type="entry name" value="MannP-dilichol_defect-1"/>
</dbReference>
<keyword evidence="5 8" id="KW-1133">Transmembrane helix</keyword>
<evidence type="ECO:0000256" key="5">
    <source>
        <dbReference type="ARBA" id="ARBA00022989"/>
    </source>
</evidence>
<dbReference type="Pfam" id="PF04193">
    <property type="entry name" value="PQ-loop"/>
    <property type="match status" value="2"/>
</dbReference>
<evidence type="ECO:0000256" key="6">
    <source>
        <dbReference type="ARBA" id="ARBA00023136"/>
    </source>
</evidence>
<dbReference type="GO" id="GO:0016020">
    <property type="term" value="C:membrane"/>
    <property type="evidence" value="ECO:0007669"/>
    <property type="project" value="UniProtKB-SubCell"/>
</dbReference>
<keyword evidence="4" id="KW-0677">Repeat</keyword>
<dbReference type="AlphaFoldDB" id="A0A9D4UJN2"/>
<dbReference type="SMART" id="SM00679">
    <property type="entry name" value="CTNS"/>
    <property type="match status" value="2"/>
</dbReference>
<gene>
    <name evidence="10" type="ORF">GOP47_0015449</name>
</gene>
<dbReference type="OrthoDB" id="271506at2759"/>
<dbReference type="Gene3D" id="1.20.1280.290">
    <property type="match status" value="2"/>
</dbReference>
<evidence type="ECO:0000256" key="8">
    <source>
        <dbReference type="PIRNR" id="PIRNR023381"/>
    </source>
</evidence>
<dbReference type="InterPro" id="IPR006603">
    <property type="entry name" value="PQ-loop_rpt"/>
</dbReference>
<feature type="transmembrane region" description="Helical" evidence="9">
    <location>
        <begin position="35"/>
        <end position="56"/>
    </location>
</feature>
<reference evidence="10" key="1">
    <citation type="submission" date="2021-01" db="EMBL/GenBank/DDBJ databases">
        <title>Adiantum capillus-veneris genome.</title>
        <authorList>
            <person name="Fang Y."/>
            <person name="Liao Q."/>
        </authorList>
    </citation>
    <scope>NUCLEOTIDE SEQUENCE</scope>
    <source>
        <strain evidence="10">H3</strain>
        <tissue evidence="10">Leaf</tissue>
    </source>
</reference>
<name>A0A9D4UJN2_ADICA</name>
<evidence type="ECO:0000256" key="9">
    <source>
        <dbReference type="SAM" id="Phobius"/>
    </source>
</evidence>
<feature type="transmembrane region" description="Helical" evidence="9">
    <location>
        <begin position="200"/>
        <end position="220"/>
    </location>
</feature>
<keyword evidence="2" id="KW-0813">Transport</keyword>
<comment type="similarity">
    <text evidence="7 8">Belongs to the MPDU1 (TC 2.A.43.3) family.</text>
</comment>
<evidence type="ECO:0000256" key="4">
    <source>
        <dbReference type="ARBA" id="ARBA00022737"/>
    </source>
</evidence>
<dbReference type="PANTHER" id="PTHR12226:SF2">
    <property type="entry name" value="MANNOSE-P-DOLICHOL UTILIZATION DEFECT 1 PROTEIN"/>
    <property type="match status" value="1"/>
</dbReference>
<dbReference type="PANTHER" id="PTHR12226">
    <property type="entry name" value="MANNOSE-P-DOLICHOL UTILIZATION DEFECT 1 LEC35 -RELATED"/>
    <property type="match status" value="1"/>
</dbReference>
<comment type="subcellular location">
    <subcellularLocation>
        <location evidence="1 8">Membrane</location>
        <topology evidence="1 8">Multi-pass membrane protein</topology>
    </subcellularLocation>
</comment>
<evidence type="ECO:0000256" key="2">
    <source>
        <dbReference type="ARBA" id="ARBA00022448"/>
    </source>
</evidence>
<evidence type="ECO:0000256" key="1">
    <source>
        <dbReference type="ARBA" id="ARBA00004141"/>
    </source>
</evidence>
<organism evidence="10 11">
    <name type="scientific">Adiantum capillus-veneris</name>
    <name type="common">Maidenhair fern</name>
    <dbReference type="NCBI Taxonomy" id="13818"/>
    <lineage>
        <taxon>Eukaryota</taxon>
        <taxon>Viridiplantae</taxon>
        <taxon>Streptophyta</taxon>
        <taxon>Embryophyta</taxon>
        <taxon>Tracheophyta</taxon>
        <taxon>Polypodiopsida</taxon>
        <taxon>Polypodiidae</taxon>
        <taxon>Polypodiales</taxon>
        <taxon>Pteridineae</taxon>
        <taxon>Pteridaceae</taxon>
        <taxon>Vittarioideae</taxon>
        <taxon>Adiantum</taxon>
    </lineage>
</organism>
<evidence type="ECO:0000256" key="3">
    <source>
        <dbReference type="ARBA" id="ARBA00022692"/>
    </source>
</evidence>
<evidence type="ECO:0000313" key="10">
    <source>
        <dbReference type="EMBL" id="KAI5069148.1"/>
    </source>
</evidence>
<proteinExistence type="inferred from homology"/>